<evidence type="ECO:0000256" key="8">
    <source>
        <dbReference type="ARBA" id="ARBA00023125"/>
    </source>
</evidence>
<feature type="region of interest" description="Disordered" evidence="14">
    <location>
        <begin position="263"/>
        <end position="286"/>
    </location>
</feature>
<dbReference type="Pfam" id="PF06200">
    <property type="entry name" value="tify"/>
    <property type="match status" value="1"/>
</dbReference>
<feature type="domain" description="CCT" evidence="16">
    <location>
        <begin position="143"/>
        <end position="185"/>
    </location>
</feature>
<proteinExistence type="inferred from homology"/>
<evidence type="ECO:0000313" key="19">
    <source>
        <dbReference type="Proteomes" id="UP001472677"/>
    </source>
</evidence>
<keyword evidence="6" id="KW-0862">Zinc</keyword>
<comment type="function">
    <text evidence="1">Transcriptional activator that specifically binds 5'-GATA-3' or 5'-GAT-3' motifs within gene promoters.</text>
</comment>
<evidence type="ECO:0000256" key="1">
    <source>
        <dbReference type="ARBA" id="ARBA00002206"/>
    </source>
</evidence>
<evidence type="ECO:0000256" key="2">
    <source>
        <dbReference type="ARBA" id="ARBA00004123"/>
    </source>
</evidence>
<evidence type="ECO:0000256" key="14">
    <source>
        <dbReference type="SAM" id="MobiDB-lite"/>
    </source>
</evidence>
<dbReference type="EMBL" id="JBBPBM010000015">
    <property type="protein sequence ID" value="KAK8558745.1"/>
    <property type="molecule type" value="Genomic_DNA"/>
</dbReference>
<feature type="region of interest" description="Disordered" evidence="14">
    <location>
        <begin position="1"/>
        <end position="43"/>
    </location>
</feature>
<evidence type="ECO:0000256" key="4">
    <source>
        <dbReference type="ARBA" id="ARBA00022723"/>
    </source>
</evidence>
<keyword evidence="9" id="KW-0010">Activator</keyword>
<dbReference type="CDD" id="cd00202">
    <property type="entry name" value="ZnF_GATA"/>
    <property type="match status" value="1"/>
</dbReference>
<dbReference type="Gene3D" id="3.30.50.10">
    <property type="entry name" value="Erythroid Transcription Factor GATA-1, subunit A"/>
    <property type="match status" value="1"/>
</dbReference>
<dbReference type="PROSITE" id="PS51017">
    <property type="entry name" value="CCT"/>
    <property type="match status" value="1"/>
</dbReference>
<keyword evidence="7" id="KW-0805">Transcription regulation</keyword>
<dbReference type="SUPFAM" id="SSF57716">
    <property type="entry name" value="Glucocorticoid receptor-like (DNA-binding domain)"/>
    <property type="match status" value="1"/>
</dbReference>
<name>A0ABR2EH93_9ROSI</name>
<evidence type="ECO:0000259" key="16">
    <source>
        <dbReference type="PROSITE" id="PS51017"/>
    </source>
</evidence>
<keyword evidence="10" id="KW-0804">Transcription</keyword>
<evidence type="ECO:0000256" key="3">
    <source>
        <dbReference type="ARBA" id="ARBA00007722"/>
    </source>
</evidence>
<sequence>MYGSGAMNMQQNPEEEDDDVPGGAGGGEESVGNPQIGYQDSGSGGVVAVVNNNGMEEASHANLYGQGSDLTAVHGSNASADQLTLSFQGEVYVFDSVAPDKVQAVLLLLGGYEIPSGISALGAVPLVQRGMGDFPGRSSQPHRAASLNRFREKRKERCFDKKIHYTVRKEVALRMQRKKGQFTSSKAISDEVASASSGWNGTPDTGQDESMQETLCSHCGISSKKTPMMRRGPAGPRTLCNACGLKWANKGVLRDLSKVPAVAAQDPTAKTTEQSDAEANEPEPVTGTAVVVSSSNGDNSGKTLVLLHTQFLEGLPDPPGGAPPDRTLVVPAIVPLPQVLECPCLPLAEDVYCAIKRNKNATEEV</sequence>
<dbReference type="InterPro" id="IPR013088">
    <property type="entry name" value="Znf_NHR/GATA"/>
</dbReference>
<dbReference type="PROSITE" id="PS00344">
    <property type="entry name" value="GATA_ZN_FINGER_1"/>
    <property type="match status" value="1"/>
</dbReference>
<dbReference type="PROSITE" id="PS50114">
    <property type="entry name" value="GATA_ZN_FINGER_2"/>
    <property type="match status" value="1"/>
</dbReference>
<gene>
    <name evidence="18" type="ORF">V6N12_042044</name>
</gene>
<dbReference type="Pfam" id="PF00320">
    <property type="entry name" value="GATA"/>
    <property type="match status" value="1"/>
</dbReference>
<evidence type="ECO:0000256" key="7">
    <source>
        <dbReference type="ARBA" id="ARBA00023015"/>
    </source>
</evidence>
<keyword evidence="5 12" id="KW-0863">Zinc-finger</keyword>
<accession>A0ABR2EH93</accession>
<reference evidence="18 19" key="1">
    <citation type="journal article" date="2024" name="G3 (Bethesda)">
        <title>Genome assembly of Hibiscus sabdariffa L. provides insights into metabolisms of medicinal natural products.</title>
        <authorList>
            <person name="Kim T."/>
        </authorList>
    </citation>
    <scope>NUCLEOTIDE SEQUENCE [LARGE SCALE GENOMIC DNA]</scope>
    <source>
        <strain evidence="18">TK-2024</strain>
        <tissue evidence="18">Old leaves</tissue>
    </source>
</reference>
<keyword evidence="19" id="KW-1185">Reference proteome</keyword>
<evidence type="ECO:0000259" key="17">
    <source>
        <dbReference type="PROSITE" id="PS51320"/>
    </source>
</evidence>
<dbReference type="SMART" id="SM00979">
    <property type="entry name" value="TIFY"/>
    <property type="match status" value="1"/>
</dbReference>
<evidence type="ECO:0000256" key="5">
    <source>
        <dbReference type="ARBA" id="ARBA00022771"/>
    </source>
</evidence>
<comment type="caution">
    <text evidence="18">The sequence shown here is derived from an EMBL/GenBank/DDBJ whole genome shotgun (WGS) entry which is preliminary data.</text>
</comment>
<protein>
    <recommendedName>
        <fullName evidence="20">GATA transcription factor 24-like</fullName>
    </recommendedName>
</protein>
<evidence type="ECO:0000256" key="10">
    <source>
        <dbReference type="ARBA" id="ARBA00023163"/>
    </source>
</evidence>
<evidence type="ECO:0000259" key="15">
    <source>
        <dbReference type="PROSITE" id="PS50114"/>
    </source>
</evidence>
<comment type="subcellular location">
    <subcellularLocation>
        <location evidence="2 13">Nucleus</location>
    </subcellularLocation>
</comment>
<evidence type="ECO:0000256" key="6">
    <source>
        <dbReference type="ARBA" id="ARBA00022833"/>
    </source>
</evidence>
<organism evidence="18 19">
    <name type="scientific">Hibiscus sabdariffa</name>
    <name type="common">roselle</name>
    <dbReference type="NCBI Taxonomy" id="183260"/>
    <lineage>
        <taxon>Eukaryota</taxon>
        <taxon>Viridiplantae</taxon>
        <taxon>Streptophyta</taxon>
        <taxon>Embryophyta</taxon>
        <taxon>Tracheophyta</taxon>
        <taxon>Spermatophyta</taxon>
        <taxon>Magnoliopsida</taxon>
        <taxon>eudicotyledons</taxon>
        <taxon>Gunneridae</taxon>
        <taxon>Pentapetalae</taxon>
        <taxon>rosids</taxon>
        <taxon>malvids</taxon>
        <taxon>Malvales</taxon>
        <taxon>Malvaceae</taxon>
        <taxon>Malvoideae</taxon>
        <taxon>Hibiscus</taxon>
    </lineage>
</organism>
<keyword evidence="11 13" id="KW-0539">Nucleus</keyword>
<dbReference type="InterPro" id="IPR010402">
    <property type="entry name" value="CCT_domain"/>
</dbReference>
<dbReference type="InterPro" id="IPR045280">
    <property type="entry name" value="TIFY-like"/>
</dbReference>
<dbReference type="InterPro" id="IPR010399">
    <property type="entry name" value="Tify_dom"/>
</dbReference>
<keyword evidence="8" id="KW-0238">DNA-binding</keyword>
<evidence type="ECO:0000256" key="11">
    <source>
        <dbReference type="ARBA" id="ARBA00023242"/>
    </source>
</evidence>
<dbReference type="PANTHER" id="PTHR46125">
    <property type="entry name" value="GATA TRANSCRIPTION FACTOR 28"/>
    <property type="match status" value="1"/>
</dbReference>
<keyword evidence="4" id="KW-0479">Metal-binding</keyword>
<evidence type="ECO:0000313" key="18">
    <source>
        <dbReference type="EMBL" id="KAK8558745.1"/>
    </source>
</evidence>
<evidence type="ECO:0008006" key="20">
    <source>
        <dbReference type="Google" id="ProtNLM"/>
    </source>
</evidence>
<evidence type="ECO:0000256" key="13">
    <source>
        <dbReference type="PROSITE-ProRule" id="PRU00357"/>
    </source>
</evidence>
<dbReference type="Proteomes" id="UP001472677">
    <property type="component" value="Unassembled WGS sequence"/>
</dbReference>
<feature type="domain" description="GATA-type" evidence="15">
    <location>
        <begin position="210"/>
        <end position="266"/>
    </location>
</feature>
<dbReference type="SMART" id="SM00401">
    <property type="entry name" value="ZnF_GATA"/>
    <property type="match status" value="1"/>
</dbReference>
<dbReference type="PANTHER" id="PTHR46125:SF24">
    <property type="entry name" value="GATA TRANSCRIPTION FACTOR 18"/>
    <property type="match status" value="1"/>
</dbReference>
<dbReference type="Pfam" id="PF06203">
    <property type="entry name" value="CCT"/>
    <property type="match status" value="1"/>
</dbReference>
<dbReference type="PROSITE" id="PS51320">
    <property type="entry name" value="TIFY"/>
    <property type="match status" value="1"/>
</dbReference>
<dbReference type="InterPro" id="IPR000679">
    <property type="entry name" value="Znf_GATA"/>
</dbReference>
<comment type="similarity">
    <text evidence="3">Belongs to the type IV zinc-finger family. Class C subfamily.</text>
</comment>
<evidence type="ECO:0000256" key="9">
    <source>
        <dbReference type="ARBA" id="ARBA00023159"/>
    </source>
</evidence>
<feature type="domain" description="Tify" evidence="17">
    <location>
        <begin position="76"/>
        <end position="111"/>
    </location>
</feature>
<evidence type="ECO:0000256" key="12">
    <source>
        <dbReference type="PROSITE-ProRule" id="PRU00094"/>
    </source>
</evidence>